<dbReference type="Gene3D" id="3.40.50.300">
    <property type="entry name" value="P-loop containing nucleotide triphosphate hydrolases"/>
    <property type="match status" value="1"/>
</dbReference>
<dbReference type="Pfam" id="PF03567">
    <property type="entry name" value="Sulfotransfer_2"/>
    <property type="match status" value="1"/>
</dbReference>
<proteinExistence type="predicted"/>
<keyword evidence="2" id="KW-1185">Reference proteome</keyword>
<dbReference type="SUPFAM" id="SSF52540">
    <property type="entry name" value="P-loop containing nucleoside triphosphate hydrolases"/>
    <property type="match status" value="1"/>
</dbReference>
<gene>
    <name evidence="1" type="ORF">ACERLL_06925</name>
</gene>
<dbReference type="EMBL" id="JBGUAW010000004">
    <property type="protein sequence ID" value="MFA9460560.1"/>
    <property type="molecule type" value="Genomic_DNA"/>
</dbReference>
<accession>A0ABV4TVH9</accession>
<protein>
    <submittedName>
        <fullName evidence="1">Sulfotransferase family 2 domain-containing protein</fullName>
    </submittedName>
</protein>
<sequence length="219" mass="26393">MLYSYRYRFLFVHLAKTGGTSVRTALDGYRWRDPYFYPQFLCRKLSGLTKRRIGVRIPRHAKAITAQEMLPKDIFESLFKFAFVRNPWDLQVSSWYHISRERPHLLEGIDDFDAFLYWKLEDPKRPYHYIVDASTEPQWHSLMDFNGNQIVDFLGRYENLGEDYYEACRRIGLPKIPELPHKRQAKNRTDYRTYYTDYAYGLIDKHFRPDIDNLGYTFD</sequence>
<dbReference type="RefSeq" id="WP_373655343.1">
    <property type="nucleotide sequence ID" value="NZ_JBGUAW010000004.1"/>
</dbReference>
<evidence type="ECO:0000313" key="1">
    <source>
        <dbReference type="EMBL" id="MFA9460560.1"/>
    </source>
</evidence>
<comment type="caution">
    <text evidence="1">The sequence shown here is derived from an EMBL/GenBank/DDBJ whole genome shotgun (WGS) entry which is preliminary data.</text>
</comment>
<dbReference type="InterPro" id="IPR005331">
    <property type="entry name" value="Sulfotransferase"/>
</dbReference>
<name>A0ABV4TVH9_9GAMM</name>
<dbReference type="Proteomes" id="UP001575181">
    <property type="component" value="Unassembled WGS sequence"/>
</dbReference>
<organism evidence="1 2">
    <name type="scientific">Thiohalorhabdus methylotrophus</name>
    <dbReference type="NCBI Taxonomy" id="3242694"/>
    <lineage>
        <taxon>Bacteria</taxon>
        <taxon>Pseudomonadati</taxon>
        <taxon>Pseudomonadota</taxon>
        <taxon>Gammaproteobacteria</taxon>
        <taxon>Thiohalorhabdales</taxon>
        <taxon>Thiohalorhabdaceae</taxon>
        <taxon>Thiohalorhabdus</taxon>
    </lineage>
</organism>
<evidence type="ECO:0000313" key="2">
    <source>
        <dbReference type="Proteomes" id="UP001575181"/>
    </source>
</evidence>
<reference evidence="1 2" key="1">
    <citation type="submission" date="2024-08" db="EMBL/GenBank/DDBJ databases">
        <title>Whole-genome sequencing of halo(alkali)philic microorganisms from hypersaline lakes.</title>
        <authorList>
            <person name="Sorokin D.Y."/>
            <person name="Merkel A.Y."/>
            <person name="Messina E."/>
            <person name="Yakimov M."/>
        </authorList>
    </citation>
    <scope>NUCLEOTIDE SEQUENCE [LARGE SCALE GENOMIC DNA]</scope>
    <source>
        <strain evidence="1 2">Cl-TMA</strain>
    </source>
</reference>
<dbReference type="InterPro" id="IPR027417">
    <property type="entry name" value="P-loop_NTPase"/>
</dbReference>